<name>A0A844ZXZ8_9SPHN</name>
<dbReference type="EMBL" id="WTYX01000002">
    <property type="protein sequence ID" value="MXO91627.1"/>
    <property type="molecule type" value="Genomic_DNA"/>
</dbReference>
<reference evidence="1 2" key="1">
    <citation type="submission" date="2019-12" db="EMBL/GenBank/DDBJ databases">
        <title>Genomic-based taxomic classification of the family Erythrobacteraceae.</title>
        <authorList>
            <person name="Xu L."/>
        </authorList>
    </citation>
    <scope>NUCLEOTIDE SEQUENCE [LARGE SCALE GENOMIC DNA]</scope>
    <source>
        <strain evidence="1 2">KCTC 52763</strain>
    </source>
</reference>
<protein>
    <submittedName>
        <fullName evidence="1">Uncharacterized protein</fullName>
    </submittedName>
</protein>
<keyword evidence="2" id="KW-1185">Reference proteome</keyword>
<dbReference type="Proteomes" id="UP000442714">
    <property type="component" value="Unassembled WGS sequence"/>
</dbReference>
<dbReference type="AlphaFoldDB" id="A0A844ZXZ8"/>
<evidence type="ECO:0000313" key="2">
    <source>
        <dbReference type="Proteomes" id="UP000442714"/>
    </source>
</evidence>
<evidence type="ECO:0000313" key="1">
    <source>
        <dbReference type="EMBL" id="MXO91627.1"/>
    </source>
</evidence>
<accession>A0A844ZXZ8</accession>
<gene>
    <name evidence="1" type="ORF">GRI41_12390</name>
</gene>
<comment type="caution">
    <text evidence="1">The sequence shown here is derived from an EMBL/GenBank/DDBJ whole genome shotgun (WGS) entry which is preliminary data.</text>
</comment>
<sequence>MAPLSVLALAGANLSANEPELLDYKAAMRCSALHSFYAGVSEDEPEAEALHEEVALRWLTLAMARDGEEGERALEEHEAVVELLIERLNEMEDDPEGIEEFLTEAYETCEELQLAHAEEFDAVEVE</sequence>
<organism evidence="1 2">
    <name type="scientific">Pontixanthobacter aquaemixtae</name>
    <dbReference type="NCBI Taxonomy" id="1958940"/>
    <lineage>
        <taxon>Bacteria</taxon>
        <taxon>Pseudomonadati</taxon>
        <taxon>Pseudomonadota</taxon>
        <taxon>Alphaproteobacteria</taxon>
        <taxon>Sphingomonadales</taxon>
        <taxon>Erythrobacteraceae</taxon>
        <taxon>Pontixanthobacter</taxon>
    </lineage>
</organism>
<dbReference type="RefSeq" id="WP_160605285.1">
    <property type="nucleotide sequence ID" value="NZ_WTYX01000002.1"/>
</dbReference>
<proteinExistence type="predicted"/>